<dbReference type="VEuPathDB" id="MicrosporidiaDB:AAJ76_4900019726"/>
<sequence>MKAKINFALICFFAYLNGILATDNTTVSIFESEEDNSDTRNFMLKLMNNKQRILNMIIIALILGILVIFAVMILVILWYSEHLVPFSIFIVAFLLFCFALSLAMYTIVTIKNSMFLNKLLEQYFI</sequence>
<evidence type="ECO:0000313" key="2">
    <source>
        <dbReference type="EMBL" id="KKO74725.1"/>
    </source>
</evidence>
<dbReference type="VEuPathDB" id="MicrosporidiaDB:G9O61_00g001580"/>
<keyword evidence="1" id="KW-0812">Transmembrane</keyword>
<accession>A0A0F9WD18</accession>
<dbReference type="VEuPathDB" id="MicrosporidiaDB:NCER_100426"/>
<dbReference type="AlphaFoldDB" id="A0A0F9WD18"/>
<reference evidence="2 3" key="1">
    <citation type="journal article" date="2015" name="Environ. Microbiol.">
        <title>Genome analyses suggest the presence of polyploidy and recent human-driven expansions in eight global populations of the honeybee pathogen Nosema ceranae.</title>
        <authorList>
            <person name="Pelin A."/>
            <person name="Selman M."/>
            <person name="Aris-Brosou S."/>
            <person name="Farinelli L."/>
            <person name="Corradi N."/>
        </authorList>
    </citation>
    <scope>NUCLEOTIDE SEQUENCE [LARGE SCALE GENOMIC DNA]</scope>
    <source>
        <strain evidence="2 3">PA08 1199</strain>
    </source>
</reference>
<gene>
    <name evidence="2" type="ORF">AAJ76_4900019726</name>
</gene>
<keyword evidence="1" id="KW-0472">Membrane</keyword>
<dbReference type="EMBL" id="JPQZ01000049">
    <property type="protein sequence ID" value="KKO74725.1"/>
    <property type="molecule type" value="Genomic_DNA"/>
</dbReference>
<feature type="transmembrane region" description="Helical" evidence="1">
    <location>
        <begin position="86"/>
        <end position="108"/>
    </location>
</feature>
<keyword evidence="3" id="KW-1185">Reference proteome</keyword>
<dbReference type="RefSeq" id="XP_024330467.1">
    <property type="nucleotide sequence ID" value="XM_024475765.1"/>
</dbReference>
<feature type="transmembrane region" description="Helical" evidence="1">
    <location>
        <begin position="53"/>
        <end position="80"/>
    </location>
</feature>
<keyword evidence="1" id="KW-1133">Transmembrane helix</keyword>
<evidence type="ECO:0000313" key="3">
    <source>
        <dbReference type="Proteomes" id="UP000034350"/>
    </source>
</evidence>
<dbReference type="GeneID" id="36320712"/>
<dbReference type="Proteomes" id="UP000034350">
    <property type="component" value="Unassembled WGS sequence"/>
</dbReference>
<protein>
    <submittedName>
        <fullName evidence="2">Uncharacterized protein</fullName>
    </submittedName>
</protein>
<evidence type="ECO:0000256" key="1">
    <source>
        <dbReference type="SAM" id="Phobius"/>
    </source>
</evidence>
<proteinExistence type="predicted"/>
<name>A0A0F9WD18_9MICR</name>
<comment type="caution">
    <text evidence="2">The sequence shown here is derived from an EMBL/GenBank/DDBJ whole genome shotgun (WGS) entry which is preliminary data.</text>
</comment>
<organism evidence="2 3">
    <name type="scientific">Vairimorpha ceranae</name>
    <dbReference type="NCBI Taxonomy" id="40302"/>
    <lineage>
        <taxon>Eukaryota</taxon>
        <taxon>Fungi</taxon>
        <taxon>Fungi incertae sedis</taxon>
        <taxon>Microsporidia</taxon>
        <taxon>Nosematidae</taxon>
        <taxon>Vairimorpha</taxon>
    </lineage>
</organism>